<organism evidence="2 3">
    <name type="scientific">Acyrthosiphon pisum</name>
    <name type="common">Pea aphid</name>
    <dbReference type="NCBI Taxonomy" id="7029"/>
    <lineage>
        <taxon>Eukaryota</taxon>
        <taxon>Metazoa</taxon>
        <taxon>Ecdysozoa</taxon>
        <taxon>Arthropoda</taxon>
        <taxon>Hexapoda</taxon>
        <taxon>Insecta</taxon>
        <taxon>Pterygota</taxon>
        <taxon>Neoptera</taxon>
        <taxon>Paraneoptera</taxon>
        <taxon>Hemiptera</taxon>
        <taxon>Sternorrhyncha</taxon>
        <taxon>Aphidomorpha</taxon>
        <taxon>Aphidoidea</taxon>
        <taxon>Aphididae</taxon>
        <taxon>Macrosiphini</taxon>
        <taxon>Acyrthosiphon</taxon>
    </lineage>
</organism>
<sequence length="478" mass="54759">MDLVEQQSEQDVDDSFNVTIQETEKNVSFPVDLGDLNSGPKQPVLQEYPLTRFGSQNRSFSCKYYSEYNWLEYSISKDLAFCFCCRHFGLGNNCQDTFTEKGFQNWRKTNEKLKLHSTRKYHIMSKSKFESYKSSKLQGSVVSQLSDGYKKQIQENRYYFSQLIEILLYLSGQGMAFRGHSEEENALNQGNFKEACKLFAKSFKGQQMSVCVRYTVGLEIHERFLGFLEVSRGHNADFLATEVLKFLEQSGLSHLNIIAQSHDGAAVMSGHLGGVQAKIKEKYPTAIFTHCMAHRLNLVVVDMCKYITSARSLFNALESIHIYFSFPSKNIKLQDIQNDLGLKNRSMTHLSDTRWVCRYKNCDVVLNNFKAILQVLNEEIEANSDRNVSQAIGKVALTLPISSATCERSFSALRKIKSWLRVSMGQERLTDLSILYIEKDLTKLINVNKVIDSFAEKDRRINLNEIAYPLNQLARGRQ</sequence>
<dbReference type="SMART" id="SM00597">
    <property type="entry name" value="ZnF_TTF"/>
    <property type="match status" value="1"/>
</dbReference>
<feature type="domain" description="TTF-type" evidence="1">
    <location>
        <begin position="56"/>
        <end position="136"/>
    </location>
</feature>
<dbReference type="PANTHER" id="PTHR45749:SF37">
    <property type="entry name" value="OS05G0311600 PROTEIN"/>
    <property type="match status" value="1"/>
</dbReference>
<dbReference type="SUPFAM" id="SSF53098">
    <property type="entry name" value="Ribonuclease H-like"/>
    <property type="match status" value="1"/>
</dbReference>
<dbReference type="EnsemblMetazoa" id="XM_029490027.1">
    <property type="protein sequence ID" value="XP_029345887.1"/>
    <property type="gene ID" value="LOC115034169"/>
</dbReference>
<evidence type="ECO:0000259" key="1">
    <source>
        <dbReference type="SMART" id="SM00597"/>
    </source>
</evidence>
<dbReference type="Pfam" id="PF05699">
    <property type="entry name" value="Dimer_Tnp_hAT"/>
    <property type="match status" value="1"/>
</dbReference>
<dbReference type="AlphaFoldDB" id="A0A8R2JTD6"/>
<dbReference type="InterPro" id="IPR008906">
    <property type="entry name" value="HATC_C_dom"/>
</dbReference>
<evidence type="ECO:0000313" key="2">
    <source>
        <dbReference type="EnsemblMetazoa" id="XP_029345887.1"/>
    </source>
</evidence>
<dbReference type="KEGG" id="api:115034169"/>
<dbReference type="Proteomes" id="UP000007819">
    <property type="component" value="Chromosome A2"/>
</dbReference>
<reference evidence="3" key="1">
    <citation type="submission" date="2010-06" db="EMBL/GenBank/DDBJ databases">
        <authorList>
            <person name="Jiang H."/>
            <person name="Abraham K."/>
            <person name="Ali S."/>
            <person name="Alsbrooks S.L."/>
            <person name="Anim B.N."/>
            <person name="Anosike U.S."/>
            <person name="Attaway T."/>
            <person name="Bandaranaike D.P."/>
            <person name="Battles P.K."/>
            <person name="Bell S.N."/>
            <person name="Bell A.V."/>
            <person name="Beltran B."/>
            <person name="Bickham C."/>
            <person name="Bustamante Y."/>
            <person name="Caleb T."/>
            <person name="Canada A."/>
            <person name="Cardenas V."/>
            <person name="Carter K."/>
            <person name="Chacko J."/>
            <person name="Chandrabose M.N."/>
            <person name="Chavez D."/>
            <person name="Chavez A."/>
            <person name="Chen L."/>
            <person name="Chu H.-S."/>
            <person name="Claassen K.J."/>
            <person name="Cockrell R."/>
            <person name="Collins M."/>
            <person name="Cooper J.A."/>
            <person name="Cree A."/>
            <person name="Curry S.M."/>
            <person name="Da Y."/>
            <person name="Dao M.D."/>
            <person name="Das B."/>
            <person name="Davila M.-L."/>
            <person name="Davy-Carroll L."/>
            <person name="Denson S."/>
            <person name="Dinh H."/>
            <person name="Ebong V.E."/>
            <person name="Edwards J.R."/>
            <person name="Egan A."/>
            <person name="El-Daye J."/>
            <person name="Escobedo L."/>
            <person name="Fernandez S."/>
            <person name="Fernando P.R."/>
            <person name="Flagg N."/>
            <person name="Forbes L.D."/>
            <person name="Fowler R.G."/>
            <person name="Fu Q."/>
            <person name="Gabisi R.A."/>
            <person name="Ganer J."/>
            <person name="Garbino Pronczuk A."/>
            <person name="Garcia R.M."/>
            <person name="Garner T."/>
            <person name="Garrett T.E."/>
            <person name="Gonzalez D.A."/>
            <person name="Hamid H."/>
            <person name="Hawkins E.S."/>
            <person name="Hirani K."/>
            <person name="Hogues M.E."/>
            <person name="Hollins B."/>
            <person name="Hsiao C.-H."/>
            <person name="Jabil R."/>
            <person name="James M.L."/>
            <person name="Jhangiani S.N."/>
            <person name="Johnson B."/>
            <person name="Johnson Q."/>
            <person name="Joshi V."/>
            <person name="Kalu J.B."/>
            <person name="Kam C."/>
            <person name="Kashfia A."/>
            <person name="Keebler J."/>
            <person name="Kisamo H."/>
            <person name="Kovar C.L."/>
            <person name="Lago L.A."/>
            <person name="Lai C.-Y."/>
            <person name="Laidlaw J."/>
            <person name="Lara F."/>
            <person name="Le T.-K."/>
            <person name="Lee S.L."/>
            <person name="Legall F.H."/>
            <person name="Lemon S.J."/>
            <person name="Lewis L.R."/>
            <person name="Li B."/>
            <person name="Liu Y."/>
            <person name="Liu Y.-S."/>
            <person name="Lopez J."/>
            <person name="Lozado R.J."/>
            <person name="Lu J."/>
            <person name="Madu R.C."/>
            <person name="Maheshwari M."/>
            <person name="Maheshwari R."/>
            <person name="Malloy K."/>
            <person name="Martinez E."/>
            <person name="Mathew T."/>
            <person name="Mercado I.C."/>
            <person name="Mercado C."/>
            <person name="Meyer B."/>
            <person name="Montgomery K."/>
            <person name="Morgan M.B."/>
            <person name="Munidasa M."/>
            <person name="Nazareth L.V."/>
            <person name="Nelson J."/>
            <person name="Ng B.M."/>
            <person name="Nguyen N.B."/>
            <person name="Nguyen P.Q."/>
            <person name="Nguyen T."/>
            <person name="Obregon M."/>
            <person name="Okwuonu G.O."/>
            <person name="Onwere C.G."/>
            <person name="Orozco G."/>
            <person name="Parra A."/>
            <person name="Patel S."/>
            <person name="Patil S."/>
            <person name="Perez A."/>
            <person name="Perez Y."/>
            <person name="Pham C."/>
            <person name="Primus E.L."/>
            <person name="Pu L.-L."/>
            <person name="Puazo M."/>
            <person name="Qin X."/>
            <person name="Quiroz J.B."/>
            <person name="Reese J."/>
            <person name="Richards S."/>
            <person name="Rives C.M."/>
            <person name="Robberts R."/>
            <person name="Ruiz S.J."/>
            <person name="Ruiz M.J."/>
            <person name="Santibanez J."/>
            <person name="Schneider B.W."/>
            <person name="Sisson I."/>
            <person name="Smith M."/>
            <person name="Sodergren E."/>
            <person name="Song X.-Z."/>
            <person name="Song B.B."/>
            <person name="Summersgill H."/>
            <person name="Thelus R."/>
            <person name="Thornton R.D."/>
            <person name="Trejos Z.Y."/>
            <person name="Usmani K."/>
            <person name="Vattathil S."/>
            <person name="Villasana D."/>
            <person name="Walker D.L."/>
            <person name="Wang S."/>
            <person name="Wang K."/>
            <person name="White C.S."/>
            <person name="Williams A.C."/>
            <person name="Williamson J."/>
            <person name="Wilson K."/>
            <person name="Woghiren I.O."/>
            <person name="Woodworth J.R."/>
            <person name="Worley K.C."/>
            <person name="Wright R.A."/>
            <person name="Wu W."/>
            <person name="Young L."/>
            <person name="Zhang L."/>
            <person name="Zhang J."/>
            <person name="Zhu Y."/>
            <person name="Muzny D.M."/>
            <person name="Weinstock G."/>
            <person name="Gibbs R.A."/>
        </authorList>
    </citation>
    <scope>NUCLEOTIDE SEQUENCE [LARGE SCALE GENOMIC DNA]</scope>
    <source>
        <strain evidence="3">LSR1</strain>
    </source>
</reference>
<dbReference type="InterPro" id="IPR012337">
    <property type="entry name" value="RNaseH-like_sf"/>
</dbReference>
<protein>
    <recommendedName>
        <fullName evidence="1">TTF-type domain-containing protein</fullName>
    </recommendedName>
</protein>
<dbReference type="RefSeq" id="XP_029345887.1">
    <property type="nucleotide sequence ID" value="XM_029490027.1"/>
</dbReference>
<accession>A0A8R2JTD6</accession>
<dbReference type="PANTHER" id="PTHR45749">
    <property type="match status" value="1"/>
</dbReference>
<evidence type="ECO:0000313" key="3">
    <source>
        <dbReference type="Proteomes" id="UP000007819"/>
    </source>
</evidence>
<keyword evidence="3" id="KW-1185">Reference proteome</keyword>
<dbReference type="GeneID" id="115034169"/>
<dbReference type="OrthoDB" id="6619846at2759"/>
<dbReference type="GO" id="GO:0046983">
    <property type="term" value="F:protein dimerization activity"/>
    <property type="evidence" value="ECO:0007669"/>
    <property type="project" value="InterPro"/>
</dbReference>
<name>A0A8R2JTD6_ACYPI</name>
<reference evidence="2" key="2">
    <citation type="submission" date="2022-06" db="UniProtKB">
        <authorList>
            <consortium name="EnsemblMetazoa"/>
        </authorList>
    </citation>
    <scope>IDENTIFICATION</scope>
</reference>
<proteinExistence type="predicted"/>
<dbReference type="InterPro" id="IPR006580">
    <property type="entry name" value="Znf_TTF"/>
</dbReference>